<dbReference type="PANTHER" id="PTHR33112">
    <property type="entry name" value="DOMAIN PROTEIN, PUTATIVE-RELATED"/>
    <property type="match status" value="1"/>
</dbReference>
<dbReference type="PANTHER" id="PTHR33112:SF16">
    <property type="entry name" value="HETEROKARYON INCOMPATIBILITY DOMAIN-CONTAINING PROTEIN"/>
    <property type="match status" value="1"/>
</dbReference>
<keyword evidence="2" id="KW-1185">Reference proteome</keyword>
<evidence type="ECO:0000313" key="1">
    <source>
        <dbReference type="EMBL" id="KAK3053217.1"/>
    </source>
</evidence>
<dbReference type="Proteomes" id="UP001271007">
    <property type="component" value="Unassembled WGS sequence"/>
</dbReference>
<sequence>MHLTYANAEFTIAATAATTSSDGLFFDPDPKFIRPCMVEAGFEGLPRETHVLLDETRNQGIESAPLNRRAWVQQERLLSRRTLHFAKAQVMWECRSLLASEAYPHRSPQAPAFGQPIFHAPPKIWRRSTDAENRAQDTAASVWSRALSDHASKDLSLDSDRLPAIAGLAKTVSADFNNERIVAAPGVLAPPTPVPPPNISTRRATSYSEHPYPGRGFGSEQLHSTTASQTAVGVDLPEEGIFVPSYYGQAAPFRNYWGILVEPVNPCGPFRRIGCYTLEKSKMDEGLIAQIRVKELGQLARNQLDMTDSRM</sequence>
<name>A0AAJ0DMS9_9PEZI</name>
<proteinExistence type="predicted"/>
<protein>
    <submittedName>
        <fullName evidence="1">Uncharacterized protein</fullName>
    </submittedName>
</protein>
<reference evidence="1" key="1">
    <citation type="submission" date="2023-04" db="EMBL/GenBank/DDBJ databases">
        <title>Black Yeasts Isolated from many extreme environments.</title>
        <authorList>
            <person name="Coleine C."/>
            <person name="Stajich J.E."/>
            <person name="Selbmann L."/>
        </authorList>
    </citation>
    <scope>NUCLEOTIDE SEQUENCE</scope>
    <source>
        <strain evidence="1">CCFEE 5312</strain>
    </source>
</reference>
<evidence type="ECO:0000313" key="2">
    <source>
        <dbReference type="Proteomes" id="UP001271007"/>
    </source>
</evidence>
<gene>
    <name evidence="1" type="ORF">LTR09_005843</name>
</gene>
<dbReference type="EMBL" id="JAWDJX010000017">
    <property type="protein sequence ID" value="KAK3053217.1"/>
    <property type="molecule type" value="Genomic_DNA"/>
</dbReference>
<accession>A0AAJ0DMS9</accession>
<organism evidence="1 2">
    <name type="scientific">Extremus antarcticus</name>
    <dbReference type="NCBI Taxonomy" id="702011"/>
    <lineage>
        <taxon>Eukaryota</taxon>
        <taxon>Fungi</taxon>
        <taxon>Dikarya</taxon>
        <taxon>Ascomycota</taxon>
        <taxon>Pezizomycotina</taxon>
        <taxon>Dothideomycetes</taxon>
        <taxon>Dothideomycetidae</taxon>
        <taxon>Mycosphaerellales</taxon>
        <taxon>Extremaceae</taxon>
        <taxon>Extremus</taxon>
    </lineage>
</organism>
<dbReference type="AlphaFoldDB" id="A0AAJ0DMS9"/>
<comment type="caution">
    <text evidence="1">The sequence shown here is derived from an EMBL/GenBank/DDBJ whole genome shotgun (WGS) entry which is preliminary data.</text>
</comment>